<evidence type="ECO:0000256" key="9">
    <source>
        <dbReference type="ARBA" id="ARBA00023067"/>
    </source>
</evidence>
<dbReference type="PANTHER" id="PTHR13108">
    <property type="entry name" value="CONDENSIN COMPLEX SUBUNIT 2"/>
    <property type="match status" value="1"/>
</dbReference>
<protein>
    <recommendedName>
        <fullName evidence="4">Condensin complex subunit 2</fullName>
    </recommendedName>
</protein>
<dbReference type="GO" id="GO:0005737">
    <property type="term" value="C:cytoplasm"/>
    <property type="evidence" value="ECO:0007669"/>
    <property type="project" value="UniProtKB-SubCell"/>
</dbReference>
<dbReference type="Proteomes" id="UP001165063">
    <property type="component" value="Unassembled WGS sequence"/>
</dbReference>
<comment type="similarity">
    <text evidence="3">Belongs to the CND2 (condensin subunit 2) family.</text>
</comment>
<evidence type="ECO:0000256" key="7">
    <source>
        <dbReference type="ARBA" id="ARBA00022618"/>
    </source>
</evidence>
<dbReference type="OrthoDB" id="362021at2759"/>
<evidence type="ECO:0000256" key="2">
    <source>
        <dbReference type="ARBA" id="ARBA00004496"/>
    </source>
</evidence>
<keyword evidence="7" id="KW-0132">Cell division</keyword>
<comment type="caution">
    <text evidence="11">The sequence shown here is derived from an EMBL/GenBank/DDBJ whole genome shotgun (WGS) entry which is preliminary data.</text>
</comment>
<evidence type="ECO:0000256" key="6">
    <source>
        <dbReference type="ARBA" id="ARBA00022490"/>
    </source>
</evidence>
<evidence type="ECO:0000256" key="3">
    <source>
        <dbReference type="ARBA" id="ARBA00009471"/>
    </source>
</evidence>
<dbReference type="InterPro" id="IPR022816">
    <property type="entry name" value="Condensin_barren_su2"/>
</dbReference>
<name>A0A9W6YXF6_AMBMO</name>
<dbReference type="GO" id="GO:0007076">
    <property type="term" value="P:mitotic chromosome condensation"/>
    <property type="evidence" value="ECO:0007669"/>
    <property type="project" value="InterPro"/>
</dbReference>
<dbReference type="AlphaFoldDB" id="A0A9W6YXF6"/>
<evidence type="ECO:0000256" key="4">
    <source>
        <dbReference type="ARBA" id="ARBA00016065"/>
    </source>
</evidence>
<evidence type="ECO:0000256" key="8">
    <source>
        <dbReference type="ARBA" id="ARBA00022776"/>
    </source>
</evidence>
<evidence type="ECO:0000313" key="12">
    <source>
        <dbReference type="Proteomes" id="UP001165063"/>
    </source>
</evidence>
<keyword evidence="5" id="KW-0158">Chromosome</keyword>
<organism evidence="11 12">
    <name type="scientific">Ambrosiozyma monospora</name>
    <name type="common">Yeast</name>
    <name type="synonym">Endomycopsis monosporus</name>
    <dbReference type="NCBI Taxonomy" id="43982"/>
    <lineage>
        <taxon>Eukaryota</taxon>
        <taxon>Fungi</taxon>
        <taxon>Dikarya</taxon>
        <taxon>Ascomycota</taxon>
        <taxon>Saccharomycotina</taxon>
        <taxon>Pichiomycetes</taxon>
        <taxon>Pichiales</taxon>
        <taxon>Pichiaceae</taxon>
        <taxon>Ambrosiozyma</taxon>
    </lineage>
</organism>
<comment type="subcellular location">
    <subcellularLocation>
        <location evidence="1">Chromosome</location>
    </subcellularLocation>
    <subcellularLocation>
        <location evidence="2">Cytoplasm</location>
    </subcellularLocation>
</comment>
<keyword evidence="9" id="KW-0226">DNA condensation</keyword>
<sequence>MTSITAQPLTNVIEKRAGTPMLHDLTLSKRRRVDAAPARKPQPPPQPQPQSLFFDTEAEQSLSNDDIVDVFSKKKEDIDNDLKLLVENKFDSKNSWNTSVINYFCDMRVLKSGDSNRINFELATATLDGSVKVLTHRIDSVSVDTAKLMSVMDSKNYNGANSYYDMEEDDGEYIPEEEALKRKSAKKKMRVTLLDGFSRIRLRRDTDVEENSNSKSNEMDRELNINPLFRKMLTEFDEGGAKSLLMNSLKLDKDSQVTFVDPGTFDVPNCHFCNPVSKEPEQPKENTIQPELNSKISSILDKDIFAHSDDLISNDIGMLYDTLSGKDIDLDEVFDNIANEDDNDDFNNMSPDIPDYGWDNGFDDGGFSDTNDANEAASLPQDEILICC</sequence>
<keyword evidence="8" id="KW-0498">Mitosis</keyword>
<reference evidence="11" key="1">
    <citation type="submission" date="2023-04" db="EMBL/GenBank/DDBJ databases">
        <title>Ambrosiozyma monospora NBRC 1965.</title>
        <authorList>
            <person name="Ichikawa N."/>
            <person name="Sato H."/>
            <person name="Tonouchi N."/>
        </authorList>
    </citation>
    <scope>NUCLEOTIDE SEQUENCE</scope>
    <source>
        <strain evidence="11">NBRC 1965</strain>
    </source>
</reference>
<dbReference type="Pfam" id="PF05786">
    <property type="entry name" value="Cnd2"/>
    <property type="match status" value="1"/>
</dbReference>
<dbReference type="PANTHER" id="PTHR13108:SF9">
    <property type="entry name" value="CONDENSIN COMPLEX SUBUNIT 2"/>
    <property type="match status" value="1"/>
</dbReference>
<keyword evidence="12" id="KW-1185">Reference proteome</keyword>
<dbReference type="GO" id="GO:0003682">
    <property type="term" value="F:chromatin binding"/>
    <property type="evidence" value="ECO:0007669"/>
    <property type="project" value="TreeGrafter"/>
</dbReference>
<dbReference type="EMBL" id="BSXU01001823">
    <property type="protein sequence ID" value="GMG31407.1"/>
    <property type="molecule type" value="Genomic_DNA"/>
</dbReference>
<keyword evidence="10" id="KW-0131">Cell cycle</keyword>
<evidence type="ECO:0000256" key="1">
    <source>
        <dbReference type="ARBA" id="ARBA00004286"/>
    </source>
</evidence>
<evidence type="ECO:0000256" key="10">
    <source>
        <dbReference type="ARBA" id="ARBA00023306"/>
    </source>
</evidence>
<evidence type="ECO:0000256" key="5">
    <source>
        <dbReference type="ARBA" id="ARBA00022454"/>
    </source>
</evidence>
<evidence type="ECO:0000313" key="11">
    <source>
        <dbReference type="EMBL" id="GMG31407.1"/>
    </source>
</evidence>
<keyword evidence="6" id="KW-0963">Cytoplasm</keyword>
<gene>
    <name evidence="11" type="ORF">Amon01_000398000</name>
</gene>
<dbReference type="GO" id="GO:0000796">
    <property type="term" value="C:condensin complex"/>
    <property type="evidence" value="ECO:0007669"/>
    <property type="project" value="InterPro"/>
</dbReference>
<proteinExistence type="inferred from homology"/>
<dbReference type="GO" id="GO:0051301">
    <property type="term" value="P:cell division"/>
    <property type="evidence" value="ECO:0007669"/>
    <property type="project" value="UniProtKB-KW"/>
</dbReference>
<accession>A0A9W6YXF6</accession>